<accession>A0A183V8J3</accession>
<reference evidence="3" key="1">
    <citation type="submission" date="2016-06" db="UniProtKB">
        <authorList>
            <consortium name="WormBaseParasite"/>
        </authorList>
    </citation>
    <scope>IDENTIFICATION</scope>
</reference>
<dbReference type="AlphaFoldDB" id="A0A183V8J3"/>
<reference evidence="1 2" key="2">
    <citation type="submission" date="2018-11" db="EMBL/GenBank/DDBJ databases">
        <authorList>
            <consortium name="Pathogen Informatics"/>
        </authorList>
    </citation>
    <scope>NUCLEOTIDE SEQUENCE [LARGE SCALE GENOMIC DNA]</scope>
</reference>
<evidence type="ECO:0000313" key="3">
    <source>
        <dbReference type="WBParaSite" id="TCNE_0001706401-mRNA-1"/>
    </source>
</evidence>
<organism evidence="2 3">
    <name type="scientific">Toxocara canis</name>
    <name type="common">Canine roundworm</name>
    <dbReference type="NCBI Taxonomy" id="6265"/>
    <lineage>
        <taxon>Eukaryota</taxon>
        <taxon>Metazoa</taxon>
        <taxon>Ecdysozoa</taxon>
        <taxon>Nematoda</taxon>
        <taxon>Chromadorea</taxon>
        <taxon>Rhabditida</taxon>
        <taxon>Spirurina</taxon>
        <taxon>Ascaridomorpha</taxon>
        <taxon>Ascaridoidea</taxon>
        <taxon>Toxocaridae</taxon>
        <taxon>Toxocara</taxon>
    </lineage>
</organism>
<dbReference type="Proteomes" id="UP000050794">
    <property type="component" value="Unassembled WGS sequence"/>
</dbReference>
<dbReference type="EMBL" id="UYWY01024120">
    <property type="protein sequence ID" value="VDM48384.1"/>
    <property type="molecule type" value="Genomic_DNA"/>
</dbReference>
<keyword evidence="2" id="KW-1185">Reference proteome</keyword>
<sequence>MCSTGLHDQNLNSMHSFDNVTELALPNESVLSELTFIYRCSFIIEEGISVWNFCSGRIRTAYGTRAINWNVQTDGSLIEIRSFDTLDKLPEGKYRLMLNATSTDGAQEVKCCIAFSGHGCDMVGTPFHKTVTQLIYDRSTFIGGTANVNLELTFPADEFVNPKPNYVLPEIPSHLAADDYRNVMVEKVSEIRQVLIIQSQVLKFAFTGSFDLDETSVEILDEFLSCIELIVPSETRSLTEHIAVKLRRRVNKASFSWRFRLIGTKCTFAIVYEIAFARAGR</sequence>
<gene>
    <name evidence="1" type="ORF">TCNE_LOCUS17063</name>
</gene>
<protein>
    <submittedName>
        <fullName evidence="3">Ig-like domain-containing protein</fullName>
    </submittedName>
</protein>
<proteinExistence type="predicted"/>
<dbReference type="WBParaSite" id="TCNE_0001706401-mRNA-1">
    <property type="protein sequence ID" value="TCNE_0001706401-mRNA-1"/>
    <property type="gene ID" value="TCNE_0001706401"/>
</dbReference>
<name>A0A183V8J3_TOXCA</name>
<evidence type="ECO:0000313" key="1">
    <source>
        <dbReference type="EMBL" id="VDM48384.1"/>
    </source>
</evidence>
<evidence type="ECO:0000313" key="2">
    <source>
        <dbReference type="Proteomes" id="UP000050794"/>
    </source>
</evidence>